<reference evidence="2" key="1">
    <citation type="journal article" date="2021" name="PeerJ">
        <title>Extensive microbial diversity within the chicken gut microbiome revealed by metagenomics and culture.</title>
        <authorList>
            <person name="Gilroy R."/>
            <person name="Ravi A."/>
            <person name="Getino M."/>
            <person name="Pursley I."/>
            <person name="Horton D.L."/>
            <person name="Alikhan N.F."/>
            <person name="Baker D."/>
            <person name="Gharbi K."/>
            <person name="Hall N."/>
            <person name="Watson M."/>
            <person name="Adriaenssens E.M."/>
            <person name="Foster-Nyarko E."/>
            <person name="Jarju S."/>
            <person name="Secka A."/>
            <person name="Antonio M."/>
            <person name="Oren A."/>
            <person name="Chaudhuri R.R."/>
            <person name="La Ragione R."/>
            <person name="Hildebrand F."/>
            <person name="Pallen M.J."/>
        </authorList>
    </citation>
    <scope>NUCLEOTIDE SEQUENCE</scope>
    <source>
        <strain evidence="2">CHK32-1732</strain>
    </source>
</reference>
<comment type="caution">
    <text evidence="2">The sequence shown here is derived from an EMBL/GenBank/DDBJ whole genome shotgun (WGS) entry which is preliminary data.</text>
</comment>
<dbReference type="AlphaFoldDB" id="A0A9D1RQ27"/>
<feature type="transmembrane region" description="Helical" evidence="1">
    <location>
        <begin position="6"/>
        <end position="27"/>
    </location>
</feature>
<name>A0A9D1RQ27_9CORY</name>
<sequence length="59" mass="6220">MSTGAIIMLILFIVVIWGGLVAAVLGLRGKIDEETGDLGTLPGTDDESLLLRAPNRVNN</sequence>
<evidence type="ECO:0000313" key="3">
    <source>
        <dbReference type="Proteomes" id="UP000824190"/>
    </source>
</evidence>
<dbReference type="EMBL" id="DXGC01000067">
    <property type="protein sequence ID" value="HIW91430.1"/>
    <property type="molecule type" value="Genomic_DNA"/>
</dbReference>
<evidence type="ECO:0000313" key="2">
    <source>
        <dbReference type="EMBL" id="HIW91430.1"/>
    </source>
</evidence>
<reference evidence="2" key="2">
    <citation type="submission" date="2021-04" db="EMBL/GenBank/DDBJ databases">
        <authorList>
            <person name="Gilroy R."/>
        </authorList>
    </citation>
    <scope>NUCLEOTIDE SEQUENCE</scope>
    <source>
        <strain evidence="2">CHK32-1732</strain>
    </source>
</reference>
<protein>
    <submittedName>
        <fullName evidence="2">Methionine/alanine import NSS transporter subunit MetS</fullName>
    </submittedName>
</protein>
<dbReference type="InterPro" id="IPR031596">
    <property type="entry name" value="MaAIMP_sms"/>
</dbReference>
<organism evidence="2 3">
    <name type="scientific">Candidatus Corynebacterium avicola</name>
    <dbReference type="NCBI Taxonomy" id="2838527"/>
    <lineage>
        <taxon>Bacteria</taxon>
        <taxon>Bacillati</taxon>
        <taxon>Actinomycetota</taxon>
        <taxon>Actinomycetes</taxon>
        <taxon>Mycobacteriales</taxon>
        <taxon>Corynebacteriaceae</taxon>
        <taxon>Corynebacterium</taxon>
    </lineage>
</organism>
<gene>
    <name evidence="2" type="primary">metS</name>
    <name evidence="2" type="ORF">H9870_07210</name>
</gene>
<dbReference type="Proteomes" id="UP000824190">
    <property type="component" value="Unassembled WGS sequence"/>
</dbReference>
<dbReference type="Pfam" id="PF16951">
    <property type="entry name" value="MaAIMP_sms"/>
    <property type="match status" value="1"/>
</dbReference>
<keyword evidence="1" id="KW-0472">Membrane</keyword>
<accession>A0A9D1RQ27</accession>
<dbReference type="NCBIfam" id="NF033494">
    <property type="entry name" value="NSS_import_MetS"/>
    <property type="match status" value="1"/>
</dbReference>
<keyword evidence="1" id="KW-1133">Transmembrane helix</keyword>
<evidence type="ECO:0000256" key="1">
    <source>
        <dbReference type="SAM" id="Phobius"/>
    </source>
</evidence>
<keyword evidence="1" id="KW-0812">Transmembrane</keyword>
<proteinExistence type="predicted"/>
<dbReference type="NCBIfam" id="NF033493">
    <property type="entry name" value="MetS_like_NSS"/>
    <property type="match status" value="1"/>
</dbReference>